<protein>
    <recommendedName>
        <fullName evidence="4">Nitrate reductase subunit gamma</fullName>
    </recommendedName>
</protein>
<keyword evidence="1" id="KW-0472">Membrane</keyword>
<feature type="transmembrane region" description="Helical" evidence="1">
    <location>
        <begin position="174"/>
        <end position="202"/>
    </location>
</feature>
<organism evidence="2 3">
    <name type="scientific">Desulfosarcina widdelii</name>
    <dbReference type="NCBI Taxonomy" id="947919"/>
    <lineage>
        <taxon>Bacteria</taxon>
        <taxon>Pseudomonadati</taxon>
        <taxon>Thermodesulfobacteriota</taxon>
        <taxon>Desulfobacteria</taxon>
        <taxon>Desulfobacterales</taxon>
        <taxon>Desulfosarcinaceae</taxon>
        <taxon>Desulfosarcina</taxon>
    </lineage>
</organism>
<name>A0A5K7ZD49_9BACT</name>
<dbReference type="Gene3D" id="1.20.950.20">
    <property type="entry name" value="Transmembrane di-heme cytochromes, Chain C"/>
    <property type="match status" value="1"/>
</dbReference>
<dbReference type="AlphaFoldDB" id="A0A5K7ZD49"/>
<proteinExistence type="predicted"/>
<dbReference type="RefSeq" id="WP_155306776.1">
    <property type="nucleotide sequence ID" value="NZ_AP021875.1"/>
</dbReference>
<dbReference type="InterPro" id="IPR054903">
    <property type="entry name" value="sulf_resp_HmcE"/>
</dbReference>
<evidence type="ECO:0000313" key="2">
    <source>
        <dbReference type="EMBL" id="BBO78109.1"/>
    </source>
</evidence>
<dbReference type="OrthoDB" id="5450521at2"/>
<dbReference type="Proteomes" id="UP000427769">
    <property type="component" value="Chromosome"/>
</dbReference>
<dbReference type="InterPro" id="IPR036197">
    <property type="entry name" value="NarG-like_sf"/>
</dbReference>
<gene>
    <name evidence="2" type="ORF">DSCW_55260</name>
</gene>
<evidence type="ECO:0000256" key="1">
    <source>
        <dbReference type="SAM" id="Phobius"/>
    </source>
</evidence>
<dbReference type="NCBIfam" id="NF045716">
    <property type="entry name" value="sulf_resp_HmcE"/>
    <property type="match status" value="1"/>
</dbReference>
<dbReference type="SUPFAM" id="SSF103501">
    <property type="entry name" value="Respiratory nitrate reductase 1 gamma chain"/>
    <property type="match status" value="1"/>
</dbReference>
<evidence type="ECO:0008006" key="4">
    <source>
        <dbReference type="Google" id="ProtNLM"/>
    </source>
</evidence>
<keyword evidence="3" id="KW-1185">Reference proteome</keyword>
<feature type="transmembrane region" description="Helical" evidence="1">
    <location>
        <begin position="114"/>
        <end position="136"/>
    </location>
</feature>
<dbReference type="KEGG" id="dwd:DSCW_55260"/>
<feature type="transmembrane region" description="Helical" evidence="1">
    <location>
        <begin position="72"/>
        <end position="94"/>
    </location>
</feature>
<sequence>MYWLLTGPLFWLSILVFVFGLAYRALMYCRGLNWQLDRVAYSAHPKAGMKGAARSIFYWLMPFGTRSWRKQAFMTVSSFSFHVGAVLVPIFLLAHNEFLRDKIGFGLPAIPQGLADALTWLAVAGAVGLVLRRIALPEVRILTTAYDYLILAMGAAPLVTGLLARYGIGEGQFWLLAHIFFAEVLLIAAPFTKMSHIILFFLSRGQLGMDYGIKRGGMKPFSKGMAW</sequence>
<keyword evidence="1" id="KW-1133">Transmembrane helix</keyword>
<feature type="transmembrane region" description="Helical" evidence="1">
    <location>
        <begin position="6"/>
        <end position="26"/>
    </location>
</feature>
<feature type="transmembrane region" description="Helical" evidence="1">
    <location>
        <begin position="148"/>
        <end position="168"/>
    </location>
</feature>
<accession>A0A5K7ZD49</accession>
<keyword evidence="1" id="KW-0812">Transmembrane</keyword>
<evidence type="ECO:0000313" key="3">
    <source>
        <dbReference type="Proteomes" id="UP000427769"/>
    </source>
</evidence>
<reference evidence="2 3" key="1">
    <citation type="submission" date="2019-11" db="EMBL/GenBank/DDBJ databases">
        <title>Comparative genomics of hydrocarbon-degrading Desulfosarcina strains.</title>
        <authorList>
            <person name="Watanabe M."/>
            <person name="Kojima H."/>
            <person name="Fukui M."/>
        </authorList>
    </citation>
    <scope>NUCLEOTIDE SEQUENCE [LARGE SCALE GENOMIC DNA]</scope>
    <source>
        <strain evidence="2 3">PP31</strain>
    </source>
</reference>
<dbReference type="EMBL" id="AP021875">
    <property type="protein sequence ID" value="BBO78109.1"/>
    <property type="molecule type" value="Genomic_DNA"/>
</dbReference>